<feature type="transmembrane region" description="Helical" evidence="5">
    <location>
        <begin position="127"/>
        <end position="149"/>
    </location>
</feature>
<dbReference type="InterPro" id="IPR007016">
    <property type="entry name" value="O-antigen_ligase-rel_domated"/>
</dbReference>
<feature type="transmembrane region" description="Helical" evidence="5">
    <location>
        <begin position="156"/>
        <end position="177"/>
    </location>
</feature>
<dbReference type="GO" id="GO:0016874">
    <property type="term" value="F:ligase activity"/>
    <property type="evidence" value="ECO:0007669"/>
    <property type="project" value="UniProtKB-KW"/>
</dbReference>
<reference evidence="7 8" key="1">
    <citation type="submission" date="2020-07" db="EMBL/GenBank/DDBJ databases">
        <authorList>
            <person name="Feng X."/>
        </authorList>
    </citation>
    <scope>NUCLEOTIDE SEQUENCE [LARGE SCALE GENOMIC DNA]</scope>
    <source>
        <strain evidence="7 8">JCM31066</strain>
    </source>
</reference>
<dbReference type="PANTHER" id="PTHR37422:SF13">
    <property type="entry name" value="LIPOPOLYSACCHARIDE BIOSYNTHESIS PROTEIN PA4999-RELATED"/>
    <property type="match status" value="1"/>
</dbReference>
<keyword evidence="4 5" id="KW-0472">Membrane</keyword>
<name>A0A842HIF1_9BACT</name>
<keyword evidence="7" id="KW-0436">Ligase</keyword>
<evidence type="ECO:0000256" key="5">
    <source>
        <dbReference type="SAM" id="Phobius"/>
    </source>
</evidence>
<feature type="transmembrane region" description="Helical" evidence="5">
    <location>
        <begin position="203"/>
        <end position="222"/>
    </location>
</feature>
<feature type="transmembrane region" description="Helical" evidence="5">
    <location>
        <begin position="286"/>
        <end position="306"/>
    </location>
</feature>
<comment type="caution">
    <text evidence="7">The sequence shown here is derived from an EMBL/GenBank/DDBJ whole genome shotgun (WGS) entry which is preliminary data.</text>
</comment>
<feature type="domain" description="O-antigen ligase-related" evidence="6">
    <location>
        <begin position="242"/>
        <end position="393"/>
    </location>
</feature>
<evidence type="ECO:0000256" key="3">
    <source>
        <dbReference type="ARBA" id="ARBA00022989"/>
    </source>
</evidence>
<comment type="subcellular location">
    <subcellularLocation>
        <location evidence="1">Membrane</location>
        <topology evidence="1">Multi-pass membrane protein</topology>
    </subcellularLocation>
</comment>
<organism evidence="7 8">
    <name type="scientific">Ruficoccus amylovorans</name>
    <dbReference type="NCBI Taxonomy" id="1804625"/>
    <lineage>
        <taxon>Bacteria</taxon>
        <taxon>Pseudomonadati</taxon>
        <taxon>Verrucomicrobiota</taxon>
        <taxon>Opitutia</taxon>
        <taxon>Puniceicoccales</taxon>
        <taxon>Cerasicoccaceae</taxon>
        <taxon>Ruficoccus</taxon>
    </lineage>
</organism>
<dbReference type="Proteomes" id="UP000546464">
    <property type="component" value="Unassembled WGS sequence"/>
</dbReference>
<dbReference type="RefSeq" id="WP_185676252.1">
    <property type="nucleotide sequence ID" value="NZ_JACHVB010000035.1"/>
</dbReference>
<feature type="transmembrane region" description="Helical" evidence="5">
    <location>
        <begin position="234"/>
        <end position="250"/>
    </location>
</feature>
<feature type="transmembrane region" description="Helical" evidence="5">
    <location>
        <begin position="412"/>
        <end position="431"/>
    </location>
</feature>
<dbReference type="AlphaFoldDB" id="A0A842HIF1"/>
<proteinExistence type="predicted"/>
<dbReference type="GO" id="GO:0016020">
    <property type="term" value="C:membrane"/>
    <property type="evidence" value="ECO:0007669"/>
    <property type="project" value="UniProtKB-SubCell"/>
</dbReference>
<feature type="transmembrane region" description="Helical" evidence="5">
    <location>
        <begin position="21"/>
        <end position="38"/>
    </location>
</feature>
<evidence type="ECO:0000256" key="2">
    <source>
        <dbReference type="ARBA" id="ARBA00022692"/>
    </source>
</evidence>
<accession>A0A842HIF1</accession>
<dbReference type="PANTHER" id="PTHR37422">
    <property type="entry name" value="TEICHURONIC ACID BIOSYNTHESIS PROTEIN TUAE"/>
    <property type="match status" value="1"/>
</dbReference>
<keyword evidence="8" id="KW-1185">Reference proteome</keyword>
<evidence type="ECO:0000256" key="1">
    <source>
        <dbReference type="ARBA" id="ARBA00004141"/>
    </source>
</evidence>
<keyword evidence="2 5" id="KW-0812">Transmembrane</keyword>
<evidence type="ECO:0000313" key="8">
    <source>
        <dbReference type="Proteomes" id="UP000546464"/>
    </source>
</evidence>
<feature type="transmembrane region" description="Helical" evidence="5">
    <location>
        <begin position="71"/>
        <end position="93"/>
    </location>
</feature>
<feature type="transmembrane region" description="Helical" evidence="5">
    <location>
        <begin position="384"/>
        <end position="405"/>
    </location>
</feature>
<dbReference type="InterPro" id="IPR051533">
    <property type="entry name" value="WaaL-like"/>
</dbReference>
<feature type="transmembrane region" description="Helical" evidence="5">
    <location>
        <begin position="44"/>
        <end position="59"/>
    </location>
</feature>
<dbReference type="Pfam" id="PF04932">
    <property type="entry name" value="Wzy_C"/>
    <property type="match status" value="1"/>
</dbReference>
<evidence type="ECO:0000313" key="7">
    <source>
        <dbReference type="EMBL" id="MBC2595297.1"/>
    </source>
</evidence>
<protein>
    <submittedName>
        <fullName evidence="7">O-antigen ligase family protein</fullName>
    </submittedName>
</protein>
<evidence type="ECO:0000256" key="4">
    <source>
        <dbReference type="ARBA" id="ARBA00023136"/>
    </source>
</evidence>
<feature type="transmembrane region" description="Helical" evidence="5">
    <location>
        <begin position="256"/>
        <end position="274"/>
    </location>
</feature>
<evidence type="ECO:0000259" key="6">
    <source>
        <dbReference type="Pfam" id="PF04932"/>
    </source>
</evidence>
<sequence length="489" mass="54301">MLEEEFPSPGPKTQGERAIQWHLVAFGLATALLFAGAAYFSQPYLGAFGWIGLVIYFWHSSELPDHNTHPLLTLSAYLLPFIVCLAVFITGLWNPPVMEVEEGGITYLLLHEVRSLSPVTTLPRDNWMAIFLAGGIYVSALNMLLVISAEDVARRILLILGIFATVLAAIGFLQAVLQSDRLLGFIYAPSGSYFSIFPHPHGWASFALLWTGAMIGLGSHYIRHMRLQTFLDRGGIWFIVATLVLAASVALTGTGLHLLCLSLLLGLAALDASYNTSSRKKFAKLVLGLGGFVILTGGIATFALYLPRATESLVHTNLIPSVGLSFQEQLLIYKDAWQLFLDKPVFGWGAGSFRTMMTFYQETELGTSVYQAAHSDALQVLVEYGLVGAFAWISVPALVFIRFLNLKTHRPLSWYLFGTCSLGLLLALVGFPFRFPAFAFSFLLLWFMAYRWSVIPHLKTSDILRPQLVFTDEGSRRRRSHARPPRPYK</sequence>
<feature type="transmembrane region" description="Helical" evidence="5">
    <location>
        <begin position="437"/>
        <end position="455"/>
    </location>
</feature>
<keyword evidence="3 5" id="KW-1133">Transmembrane helix</keyword>
<gene>
    <name evidence="7" type="ORF">H5P28_13595</name>
</gene>
<dbReference type="EMBL" id="JACHVB010000035">
    <property type="protein sequence ID" value="MBC2595297.1"/>
    <property type="molecule type" value="Genomic_DNA"/>
</dbReference>